<comment type="subcellular location">
    <subcellularLocation>
        <location evidence="1">Nucleus</location>
    </subcellularLocation>
</comment>
<evidence type="ECO:0000256" key="4">
    <source>
        <dbReference type="ARBA" id="ARBA00023163"/>
    </source>
</evidence>
<sequence length="383" mass="42665">MSAEIGSIFSRTIMCSSVPGLPLLNTSISKSWSDEELVRFLAERKAADSLPENVVVGINFSLIDPWNSEDIWFMNLSDDPRSPKNGENAIIMSKTGYWQYVGTVRIPTSTAIVGMKVSLDHYEGQAPSGKRTGWMMNEYLVEQNDEANLPQDYKNLCTMFFQGDEKLNAGDKQISLNANVPNERKQSYLQYLAELEEQNAAFNPQAVSVNEQNVSSSKGLDGQKISAADDQSVNYAASSEGYIELNDLLSSDSSASTSEYSSRRTMISEEYFDSDAFLREIRNDPNTADEEHKDSKFSIAAPSKSDCVVISPPEQGLVNNLDNNATVAGDSPQKSVQTDKVDEHSRSMILRHAILTRTGHLNRFIPDLLIEHSQRRQQVLKQQ</sequence>
<feature type="domain" description="NAC" evidence="7">
    <location>
        <begin position="24"/>
        <end position="162"/>
    </location>
</feature>
<dbReference type="AlphaFoldDB" id="A0A0E0M6V3"/>
<dbReference type="STRING" id="4537.A0A0E0M6V3"/>
<dbReference type="PROSITE" id="PS51005">
    <property type="entry name" value="NAC"/>
    <property type="match status" value="1"/>
</dbReference>
<evidence type="ECO:0000256" key="5">
    <source>
        <dbReference type="ARBA" id="ARBA00023242"/>
    </source>
</evidence>
<keyword evidence="4" id="KW-0804">Transcription</keyword>
<dbReference type="Pfam" id="PF02365">
    <property type="entry name" value="NAM"/>
    <property type="match status" value="1"/>
</dbReference>
<evidence type="ECO:0000256" key="3">
    <source>
        <dbReference type="ARBA" id="ARBA00023125"/>
    </source>
</evidence>
<dbReference type="EnsemblPlants" id="OPUNC10G06290.1">
    <property type="protein sequence ID" value="OPUNC10G06290.1"/>
    <property type="gene ID" value="OPUNC10G06290"/>
</dbReference>
<dbReference type="GO" id="GO:0003677">
    <property type="term" value="F:DNA binding"/>
    <property type="evidence" value="ECO:0007669"/>
    <property type="project" value="UniProtKB-KW"/>
</dbReference>
<accession>A0A0E0M6V3</accession>
<dbReference type="PANTHER" id="PTHR31744">
    <property type="entry name" value="PROTEIN CUP-SHAPED COTYLEDON 2-RELATED"/>
    <property type="match status" value="1"/>
</dbReference>
<evidence type="ECO:0000256" key="6">
    <source>
        <dbReference type="SAM" id="MobiDB-lite"/>
    </source>
</evidence>
<evidence type="ECO:0000256" key="1">
    <source>
        <dbReference type="ARBA" id="ARBA00004123"/>
    </source>
</evidence>
<dbReference type="GO" id="GO:0006355">
    <property type="term" value="P:regulation of DNA-templated transcription"/>
    <property type="evidence" value="ECO:0007669"/>
    <property type="project" value="InterPro"/>
</dbReference>
<keyword evidence="2" id="KW-0805">Transcription regulation</keyword>
<name>A0A0E0M6V3_ORYPU</name>
<feature type="compositionally biased region" description="Polar residues" evidence="6">
    <location>
        <begin position="323"/>
        <end position="336"/>
    </location>
</feature>
<dbReference type="InterPro" id="IPR003441">
    <property type="entry name" value="NAC-dom"/>
</dbReference>
<dbReference type="OMA" id="DYKNLCT"/>
<dbReference type="eggNOG" id="ENOG502RXX2">
    <property type="taxonomic scope" value="Eukaryota"/>
</dbReference>
<evidence type="ECO:0000259" key="7">
    <source>
        <dbReference type="PROSITE" id="PS51005"/>
    </source>
</evidence>
<dbReference type="Gene3D" id="2.170.150.80">
    <property type="entry name" value="NAC domain"/>
    <property type="match status" value="1"/>
</dbReference>
<evidence type="ECO:0000256" key="2">
    <source>
        <dbReference type="ARBA" id="ARBA00023015"/>
    </source>
</evidence>
<reference evidence="8" key="2">
    <citation type="submission" date="2018-05" db="EMBL/GenBank/DDBJ databases">
        <title>OpunRS2 (Oryza punctata Reference Sequence Version 2).</title>
        <authorList>
            <person name="Zhang J."/>
            <person name="Kudrna D."/>
            <person name="Lee S."/>
            <person name="Talag J."/>
            <person name="Welchert J."/>
            <person name="Wing R.A."/>
        </authorList>
    </citation>
    <scope>NUCLEOTIDE SEQUENCE [LARGE SCALE GENOMIC DNA]</scope>
</reference>
<dbReference type="PANTHER" id="PTHR31744:SF115">
    <property type="entry name" value="NAC DOMAIN CONTAINING PROTEIN 38"/>
    <property type="match status" value="1"/>
</dbReference>
<reference evidence="8" key="1">
    <citation type="submission" date="2015-04" db="UniProtKB">
        <authorList>
            <consortium name="EnsemblPlants"/>
        </authorList>
    </citation>
    <scope>IDENTIFICATION</scope>
</reference>
<feature type="region of interest" description="Disordered" evidence="6">
    <location>
        <begin position="323"/>
        <end position="343"/>
    </location>
</feature>
<dbReference type="Gramene" id="OPUNC10G06290.1">
    <property type="protein sequence ID" value="OPUNC10G06290.1"/>
    <property type="gene ID" value="OPUNC10G06290"/>
</dbReference>
<dbReference type="SUPFAM" id="SSF101941">
    <property type="entry name" value="NAC domain"/>
    <property type="match status" value="1"/>
</dbReference>
<organism evidence="8">
    <name type="scientific">Oryza punctata</name>
    <name type="common">Red rice</name>
    <dbReference type="NCBI Taxonomy" id="4537"/>
    <lineage>
        <taxon>Eukaryota</taxon>
        <taxon>Viridiplantae</taxon>
        <taxon>Streptophyta</taxon>
        <taxon>Embryophyta</taxon>
        <taxon>Tracheophyta</taxon>
        <taxon>Spermatophyta</taxon>
        <taxon>Magnoliopsida</taxon>
        <taxon>Liliopsida</taxon>
        <taxon>Poales</taxon>
        <taxon>Poaceae</taxon>
        <taxon>BOP clade</taxon>
        <taxon>Oryzoideae</taxon>
        <taxon>Oryzeae</taxon>
        <taxon>Oryzinae</taxon>
        <taxon>Oryza</taxon>
    </lineage>
</organism>
<keyword evidence="9" id="KW-1185">Reference proteome</keyword>
<proteinExistence type="predicted"/>
<dbReference type="Proteomes" id="UP000026962">
    <property type="component" value="Chromosome 10"/>
</dbReference>
<dbReference type="HOGENOM" id="CLU_702818_0_0_1"/>
<protein>
    <recommendedName>
        <fullName evidence="7">NAC domain-containing protein</fullName>
    </recommendedName>
</protein>
<keyword evidence="3" id="KW-0238">DNA-binding</keyword>
<keyword evidence="5" id="KW-0539">Nucleus</keyword>
<evidence type="ECO:0000313" key="9">
    <source>
        <dbReference type="Proteomes" id="UP000026962"/>
    </source>
</evidence>
<evidence type="ECO:0000313" key="8">
    <source>
        <dbReference type="EnsemblPlants" id="OPUNC10G06290.1"/>
    </source>
</evidence>
<dbReference type="InterPro" id="IPR036093">
    <property type="entry name" value="NAC_dom_sf"/>
</dbReference>
<dbReference type="GO" id="GO:0005634">
    <property type="term" value="C:nucleus"/>
    <property type="evidence" value="ECO:0007669"/>
    <property type="project" value="UniProtKB-SubCell"/>
</dbReference>